<gene>
    <name evidence="1" type="ORF">N7509_001420</name>
</gene>
<dbReference type="RefSeq" id="XP_056494639.1">
    <property type="nucleotide sequence ID" value="XM_056626057.1"/>
</dbReference>
<proteinExistence type="predicted"/>
<dbReference type="InterPro" id="IPR021858">
    <property type="entry name" value="Fun_TF"/>
</dbReference>
<protein>
    <recommendedName>
        <fullName evidence="3">Transcription factor domain-containing protein</fullName>
    </recommendedName>
</protein>
<reference evidence="1" key="1">
    <citation type="submission" date="2022-12" db="EMBL/GenBank/DDBJ databases">
        <authorList>
            <person name="Petersen C."/>
        </authorList>
    </citation>
    <scope>NUCLEOTIDE SEQUENCE</scope>
    <source>
        <strain evidence="1">IBT 29677</strain>
    </source>
</reference>
<keyword evidence="2" id="KW-1185">Reference proteome</keyword>
<sequence length="312" mass="34921">MVAQFPIEADTRTLELMHFLVTAPGYQPLKTIWIEIALCDSGAFHVTLGNAAHALNQISGNDRVKCSEALSHFGVSTRKLRHRLNNSTESTSKGVIANILAHICLAIRSYDWDSWSMHMDGLGLIAKARGGFADLGDQMTLLILLLQALLIQPMSPVFLPAGQALIMVSSIADVINMNSRSASFWKKDVDAIRLIGPCIHFLLSMPRLPSDFMNMSDSEDLVAREVHVEILGKKYFELKVWALVTLALLRYHDGKDVYVQEMKREMLAMNKLTPPEVIEIARDIIWIDVLMSPFSEDLAVDLNPFVSPQRTY</sequence>
<dbReference type="Pfam" id="PF11951">
    <property type="entry name" value="Fungal_trans_2"/>
    <property type="match status" value="1"/>
</dbReference>
<evidence type="ECO:0000313" key="1">
    <source>
        <dbReference type="EMBL" id="KAJ5414793.1"/>
    </source>
</evidence>
<name>A0A9W9WCP6_9EURO</name>
<dbReference type="GeneID" id="81365037"/>
<dbReference type="OrthoDB" id="3469225at2759"/>
<dbReference type="AlphaFoldDB" id="A0A9W9WCP6"/>
<evidence type="ECO:0000313" key="2">
    <source>
        <dbReference type="Proteomes" id="UP001147747"/>
    </source>
</evidence>
<organism evidence="1 2">
    <name type="scientific">Penicillium cosmopolitanum</name>
    <dbReference type="NCBI Taxonomy" id="1131564"/>
    <lineage>
        <taxon>Eukaryota</taxon>
        <taxon>Fungi</taxon>
        <taxon>Dikarya</taxon>
        <taxon>Ascomycota</taxon>
        <taxon>Pezizomycotina</taxon>
        <taxon>Eurotiomycetes</taxon>
        <taxon>Eurotiomycetidae</taxon>
        <taxon>Eurotiales</taxon>
        <taxon>Aspergillaceae</taxon>
        <taxon>Penicillium</taxon>
    </lineage>
</organism>
<reference evidence="1" key="2">
    <citation type="journal article" date="2023" name="IMA Fungus">
        <title>Comparative genomic study of the Penicillium genus elucidates a diverse pangenome and 15 lateral gene transfer events.</title>
        <authorList>
            <person name="Petersen C."/>
            <person name="Sorensen T."/>
            <person name="Nielsen M.R."/>
            <person name="Sondergaard T.E."/>
            <person name="Sorensen J.L."/>
            <person name="Fitzpatrick D.A."/>
            <person name="Frisvad J.C."/>
            <person name="Nielsen K.L."/>
        </authorList>
    </citation>
    <scope>NUCLEOTIDE SEQUENCE</scope>
    <source>
        <strain evidence="1">IBT 29677</strain>
    </source>
</reference>
<comment type="caution">
    <text evidence="1">The sequence shown here is derived from an EMBL/GenBank/DDBJ whole genome shotgun (WGS) entry which is preliminary data.</text>
</comment>
<accession>A0A9W9WCP6</accession>
<dbReference type="Proteomes" id="UP001147747">
    <property type="component" value="Unassembled WGS sequence"/>
</dbReference>
<evidence type="ECO:0008006" key="3">
    <source>
        <dbReference type="Google" id="ProtNLM"/>
    </source>
</evidence>
<dbReference type="EMBL" id="JAPZBU010000003">
    <property type="protein sequence ID" value="KAJ5414793.1"/>
    <property type="molecule type" value="Genomic_DNA"/>
</dbReference>